<feature type="transmembrane region" description="Helical" evidence="1">
    <location>
        <begin position="6"/>
        <end position="24"/>
    </location>
</feature>
<name>A0A075E0Z6_9CAUD</name>
<gene>
    <name evidence="2" type="ORF">DA66_0153</name>
</gene>
<reference evidence="2 3" key="1">
    <citation type="journal article" date="2014" name="Arch. Virol.">
        <title>Complete genome sequence of a broad-host-range lytic Dickeya spp. bacteriophage ?D5.</title>
        <authorList>
            <person name="Czajkowski R."/>
            <person name="Ozymko Z."/>
            <person name="Zwirowski S."/>
            <person name="Lojkowska E."/>
        </authorList>
    </citation>
    <scope>NUCLEOTIDE SEQUENCE [LARGE SCALE GENOMIC DNA]</scope>
</reference>
<proteinExistence type="predicted"/>
<evidence type="ECO:0000313" key="3">
    <source>
        <dbReference type="Proteomes" id="UP000028741"/>
    </source>
</evidence>
<keyword evidence="1" id="KW-1133">Transmembrane helix</keyword>
<dbReference type="KEGG" id="vg:22113281"/>
<keyword evidence="3" id="KW-1185">Reference proteome</keyword>
<organism evidence="2 3">
    <name type="scientific">Dickeya phage RC-2014</name>
    <dbReference type="NCBI Taxonomy" id="1477406"/>
    <lineage>
        <taxon>Viruses</taxon>
        <taxon>Duplodnaviria</taxon>
        <taxon>Heunggongvirae</taxon>
        <taxon>Uroviricota</taxon>
        <taxon>Caudoviricetes</taxon>
        <taxon>Pantevenvirales</taxon>
        <taxon>Ackermannviridae</taxon>
        <taxon>Aglimvirinae</taxon>
        <taxon>Limestonevirus</taxon>
        <taxon>Limestonevirus RC2014</taxon>
    </lineage>
</organism>
<dbReference type="RefSeq" id="YP_009102992.1">
    <property type="nucleotide sequence ID" value="NC_025452.1"/>
</dbReference>
<dbReference type="EMBL" id="KJ716335">
    <property type="protein sequence ID" value="AHZ60174.1"/>
    <property type="molecule type" value="Genomic_DNA"/>
</dbReference>
<evidence type="ECO:0000313" key="2">
    <source>
        <dbReference type="EMBL" id="AHZ60174.1"/>
    </source>
</evidence>
<keyword evidence="1" id="KW-0472">Membrane</keyword>
<protein>
    <submittedName>
        <fullName evidence="2">Uncharacterized protein</fullName>
    </submittedName>
</protein>
<dbReference type="GeneID" id="22113281"/>
<sequence>MLQDLLVYTLPGVVVGFVAGALVFRKHAQDGEVIVQKGKDILEQIEAKLDELKKK</sequence>
<keyword evidence="1" id="KW-0812">Transmembrane</keyword>
<evidence type="ECO:0000256" key="1">
    <source>
        <dbReference type="SAM" id="Phobius"/>
    </source>
</evidence>
<dbReference type="Proteomes" id="UP000028741">
    <property type="component" value="Segment"/>
</dbReference>
<accession>A0A075E0Z6</accession>